<evidence type="ECO:0000313" key="5">
    <source>
        <dbReference type="Proteomes" id="UP000250358"/>
    </source>
</evidence>
<comment type="similarity">
    <text evidence="1">Belongs to the UPF0213 family.</text>
</comment>
<dbReference type="RefSeq" id="WP_128116486.1">
    <property type="nucleotide sequence ID" value="NZ_UAQM01000049.1"/>
</dbReference>
<dbReference type="PANTHER" id="PTHR34477">
    <property type="entry name" value="UPF0213 PROTEIN YHBQ"/>
    <property type="match status" value="1"/>
</dbReference>
<dbReference type="PANTHER" id="PTHR34477:SF5">
    <property type="entry name" value="BSL5627 PROTEIN"/>
    <property type="match status" value="1"/>
</dbReference>
<dbReference type="Proteomes" id="UP000250358">
    <property type="component" value="Unassembled WGS sequence"/>
</dbReference>
<organism evidence="4 5">
    <name type="scientific">Brevundimonas diminuta</name>
    <name type="common">Pseudomonas diminuta</name>
    <dbReference type="NCBI Taxonomy" id="293"/>
    <lineage>
        <taxon>Bacteria</taxon>
        <taxon>Pseudomonadati</taxon>
        <taxon>Pseudomonadota</taxon>
        <taxon>Alphaproteobacteria</taxon>
        <taxon>Caulobacterales</taxon>
        <taxon>Caulobacteraceae</taxon>
        <taxon>Brevundimonas</taxon>
    </lineage>
</organism>
<proteinExistence type="inferred from homology"/>
<protein>
    <submittedName>
        <fullName evidence="4">GIY-YIG nuclease superfamily protein</fullName>
    </submittedName>
</protein>
<dbReference type="InterPro" id="IPR035901">
    <property type="entry name" value="GIY-YIG_endonuc_sf"/>
</dbReference>
<dbReference type="PROSITE" id="PS50164">
    <property type="entry name" value="GIY_YIG"/>
    <property type="match status" value="1"/>
</dbReference>
<name>A0A2X1CDZ3_BREDI</name>
<dbReference type="InterPro" id="IPR000305">
    <property type="entry name" value="GIY-YIG_endonuc"/>
</dbReference>
<dbReference type="Gene3D" id="3.40.1440.10">
    <property type="entry name" value="GIY-YIG endonuclease"/>
    <property type="match status" value="1"/>
</dbReference>
<evidence type="ECO:0000256" key="1">
    <source>
        <dbReference type="ARBA" id="ARBA00007435"/>
    </source>
</evidence>
<dbReference type="InterPro" id="IPR050190">
    <property type="entry name" value="UPF0213_domain"/>
</dbReference>
<dbReference type="EMBL" id="UAQM01000049">
    <property type="protein sequence ID" value="SPU46775.1"/>
    <property type="molecule type" value="Genomic_DNA"/>
</dbReference>
<reference evidence="4 5" key="1">
    <citation type="submission" date="2018-06" db="EMBL/GenBank/DDBJ databases">
        <authorList>
            <consortium name="Pathogen Informatics"/>
            <person name="Doyle S."/>
        </authorList>
    </citation>
    <scope>NUCLEOTIDE SEQUENCE [LARGE SCALE GENOMIC DNA]</scope>
    <source>
        <strain evidence="4 5">NCTC11165</strain>
    </source>
</reference>
<evidence type="ECO:0000259" key="3">
    <source>
        <dbReference type="PROSITE" id="PS50164"/>
    </source>
</evidence>
<dbReference type="SUPFAM" id="SSF82771">
    <property type="entry name" value="GIY-YIG endonuclease"/>
    <property type="match status" value="1"/>
</dbReference>
<evidence type="ECO:0000313" key="4">
    <source>
        <dbReference type="EMBL" id="SPU46775.1"/>
    </source>
</evidence>
<dbReference type="AlphaFoldDB" id="A0A2X1CDZ3"/>
<gene>
    <name evidence="4" type="ORF">NCTC11165_03120</name>
</gene>
<dbReference type="CDD" id="cd10448">
    <property type="entry name" value="GIY-YIG_unchar_3"/>
    <property type="match status" value="1"/>
</dbReference>
<sequence>MVGRDGLIGVYIMANRMHGAIYIGVTSDLIARADQHRRGVVEGFTRRYGLKRLVWYELHETIVDAIQREKSLKRYARDWKANLIEAMNPDWSDLFPTLVSGGVEAAPDPDIYRDWTPGERATPTLRPLPKGWRTDES</sequence>
<evidence type="ECO:0000256" key="2">
    <source>
        <dbReference type="SAM" id="MobiDB-lite"/>
    </source>
</evidence>
<feature type="domain" description="GIY-YIG" evidence="3">
    <location>
        <begin position="6"/>
        <end position="83"/>
    </location>
</feature>
<feature type="region of interest" description="Disordered" evidence="2">
    <location>
        <begin position="110"/>
        <end position="137"/>
    </location>
</feature>
<dbReference type="Pfam" id="PF01541">
    <property type="entry name" value="GIY-YIG"/>
    <property type="match status" value="1"/>
</dbReference>
<accession>A0A2X1CDZ3</accession>